<dbReference type="InterPro" id="IPR041569">
    <property type="entry name" value="AAA_lid_3"/>
</dbReference>
<feature type="compositionally biased region" description="Basic and acidic residues" evidence="6">
    <location>
        <begin position="346"/>
        <end position="368"/>
    </location>
</feature>
<evidence type="ECO:0000256" key="1">
    <source>
        <dbReference type="ARBA" id="ARBA00004572"/>
    </source>
</evidence>
<evidence type="ECO:0000256" key="5">
    <source>
        <dbReference type="ARBA" id="ARBA00023128"/>
    </source>
</evidence>
<feature type="region of interest" description="Disordered" evidence="6">
    <location>
        <begin position="342"/>
        <end position="368"/>
    </location>
</feature>
<comment type="subcellular location">
    <subcellularLocation>
        <location evidence="1">Mitochondrion outer membrane</location>
        <topology evidence="1">Single-pass membrane protein</topology>
    </subcellularLocation>
</comment>
<dbReference type="Gramene" id="CDY42204">
    <property type="protein sequence ID" value="CDY42204"/>
    <property type="gene ID" value="GSBRNA2T00074416001"/>
</dbReference>
<dbReference type="GO" id="GO:0016887">
    <property type="term" value="F:ATP hydrolysis activity"/>
    <property type="evidence" value="ECO:0007669"/>
    <property type="project" value="InterPro"/>
</dbReference>
<feature type="region of interest" description="Disordered" evidence="6">
    <location>
        <begin position="257"/>
        <end position="314"/>
    </location>
</feature>
<name>A0A078HXY1_BRANA</name>
<feature type="region of interest" description="Disordered" evidence="6">
    <location>
        <begin position="87"/>
        <end position="111"/>
    </location>
</feature>
<feature type="domain" description="AAA+ ATPase" evidence="7">
    <location>
        <begin position="785"/>
        <end position="922"/>
    </location>
</feature>
<feature type="region of interest" description="Disordered" evidence="6">
    <location>
        <begin position="450"/>
        <end position="469"/>
    </location>
</feature>
<evidence type="ECO:0000313" key="8">
    <source>
        <dbReference type="EMBL" id="CDY42204.1"/>
    </source>
</evidence>
<gene>
    <name evidence="8" type="primary">BnaA01g25910D</name>
    <name evidence="8" type="ORF">GSBRNA2T00074416001</name>
</gene>
<keyword evidence="9" id="KW-1185">Reference proteome</keyword>
<dbReference type="InterPro" id="IPR056653">
    <property type="entry name" value="DUF7751"/>
</dbReference>
<protein>
    <submittedName>
        <fullName evidence="8">BnaA01g25910D protein</fullName>
    </submittedName>
</protein>
<dbReference type="FunFam" id="3.40.50.300:FF:000416">
    <property type="entry name" value="p-loop nucleoside triphosphate hydrolase superfamily protein"/>
    <property type="match status" value="1"/>
</dbReference>
<dbReference type="InterPro" id="IPR003593">
    <property type="entry name" value="AAA+_ATPase"/>
</dbReference>
<dbReference type="SMART" id="SM00382">
    <property type="entry name" value="AAA"/>
    <property type="match status" value="1"/>
</dbReference>
<keyword evidence="3" id="KW-1000">Mitochondrion outer membrane</keyword>
<evidence type="ECO:0000256" key="2">
    <source>
        <dbReference type="ARBA" id="ARBA00022741"/>
    </source>
</evidence>
<dbReference type="STRING" id="3708.A0A078HXY1"/>
<dbReference type="InterPro" id="IPR003960">
    <property type="entry name" value="ATPase_AAA_CS"/>
</dbReference>
<dbReference type="EMBL" id="LK032518">
    <property type="protein sequence ID" value="CDY42204.1"/>
    <property type="molecule type" value="Genomic_DNA"/>
</dbReference>
<dbReference type="Proteomes" id="UP000028999">
    <property type="component" value="Unassembled WGS sequence"/>
</dbReference>
<dbReference type="PANTHER" id="PTHR45644">
    <property type="entry name" value="AAA ATPASE, PUTATIVE (AFU_ORTHOLOGUE AFUA_2G12920)-RELATED-RELATED"/>
    <property type="match status" value="1"/>
</dbReference>
<dbReference type="Gene3D" id="3.40.50.300">
    <property type="entry name" value="P-loop containing nucleotide triphosphate hydrolases"/>
    <property type="match status" value="1"/>
</dbReference>
<dbReference type="PROSITE" id="PS00674">
    <property type="entry name" value="AAA"/>
    <property type="match status" value="1"/>
</dbReference>
<accession>A0A078HXY1</accession>
<feature type="compositionally biased region" description="Acidic residues" evidence="6">
    <location>
        <begin position="257"/>
        <end position="296"/>
    </location>
</feature>
<dbReference type="InterPro" id="IPR003959">
    <property type="entry name" value="ATPase_AAA_core"/>
</dbReference>
<proteinExistence type="predicted"/>
<keyword evidence="3" id="KW-0472">Membrane</keyword>
<dbReference type="GO" id="GO:0005524">
    <property type="term" value="F:ATP binding"/>
    <property type="evidence" value="ECO:0007669"/>
    <property type="project" value="UniProtKB-KW"/>
</dbReference>
<dbReference type="Pfam" id="PF17862">
    <property type="entry name" value="AAA_lid_3"/>
    <property type="match status" value="1"/>
</dbReference>
<keyword evidence="5" id="KW-0496">Mitochondrion</keyword>
<dbReference type="AlphaFoldDB" id="A0A078HXY1"/>
<dbReference type="InterPro" id="IPR027417">
    <property type="entry name" value="P-loop_NTPase"/>
</dbReference>
<dbReference type="SUPFAM" id="SSF52540">
    <property type="entry name" value="P-loop containing nucleoside triphosphate hydrolases"/>
    <property type="match status" value="1"/>
</dbReference>
<dbReference type="InterPro" id="IPR051701">
    <property type="entry name" value="Mito_OM_Translocase_MSP1"/>
</dbReference>
<dbReference type="Gene3D" id="1.10.8.60">
    <property type="match status" value="1"/>
</dbReference>
<organism evidence="8 9">
    <name type="scientific">Brassica napus</name>
    <name type="common">Rape</name>
    <dbReference type="NCBI Taxonomy" id="3708"/>
    <lineage>
        <taxon>Eukaryota</taxon>
        <taxon>Viridiplantae</taxon>
        <taxon>Streptophyta</taxon>
        <taxon>Embryophyta</taxon>
        <taxon>Tracheophyta</taxon>
        <taxon>Spermatophyta</taxon>
        <taxon>Magnoliopsida</taxon>
        <taxon>eudicotyledons</taxon>
        <taxon>Gunneridae</taxon>
        <taxon>Pentapetalae</taxon>
        <taxon>rosids</taxon>
        <taxon>malvids</taxon>
        <taxon>Brassicales</taxon>
        <taxon>Brassicaceae</taxon>
        <taxon>Brassiceae</taxon>
        <taxon>Brassica</taxon>
    </lineage>
</organism>
<evidence type="ECO:0000313" key="9">
    <source>
        <dbReference type="Proteomes" id="UP000028999"/>
    </source>
</evidence>
<sequence length="1041" mass="116663">MYTRAIKRNQRWGLVLQQAKYLVRPAIRDYTVSRSYGLTNHLTSNANLRRGSLFRSFSPHGGGTSIASRSSLRLSKNIQLRSFSSEGDDKHVSLNKGSDIGDGKTGKEKTSCGVGHLDSHAQLGEQDQIEWLSNEKLASECKKKESPLLSRRDRFKNEFLRRVQPWEKIQLSWETFPYYIHDHTKNILVECVTSHIRQRNATSMYGARLDSSSGRILLQGLPGTDLYQERLVRALARDVQVPLLVLDSSVLAPYDFSDEYNEDSESDGENAEAEADEGTTESEAEEDSGANSEEDSEAKTDGSDNEEARLEVTEEDIKKIVPKLEELGELVAEELHEAGGACEAAAVEHSDKARRPARKGDRVKYVGPSKKGDAKHSLLCQQQDMFNFCAILSFSVLRKGIFGLGLDVYHCCHSRFLYDVLLSYLVPLTTGQRGEIFEVNGNRVAVVFDNEGDTSSEGSEKKPKKQSQKPNIHWIDVKDLKHDLDMQAEDGYIALKALNEVLQSTQPLIVYFPESSRWLSRAVPKAKRNEFVDKVEEMFDKVSGPVVLICGRNKIETASKGREKFTMILPNFGRIAKLPLPLKHLTEGLSGRKSSDDNEIYKLFTNVMNLLPPKEEDVLAVFNKQLVEDRRIVVSRSNLNEILKALEENELLCTDLYQVNTDDVILTKQRAEKVVGWARNHYLSSCSKPLIKEDRLILPRESIEISVKRLKAQEDISRKPSHSLKNIAKDEFESNFVSAVVAPEEIGVKFDDVGALEHVKKTLNELVILPMRRPELFTRGNLLRPCKGILLFGPPGTGKTLLAKALATEAGANFISITGSSLTSKWFGDAEKLTKALFSFASKLAPVIIFVDEVDSLLGARGGSHEHEATRRMRNEFMAAWDGLRSKDSQRILILGATNRPFDLDDAVIRRLPRRIYVDLPDADNRLKILKIFLTPENLETGFEFEKLAKETEGYSGSDLKNLCIAAAYRPVQELLQEENKGSGANGVAPDLRPLSLDDFIQSKTKVSPSVSYDATTMNELRKWNEQYGEGGSRTKSPFGF</sequence>
<dbReference type="GO" id="GO:0005741">
    <property type="term" value="C:mitochondrial outer membrane"/>
    <property type="evidence" value="ECO:0000318"/>
    <property type="project" value="GO_Central"/>
</dbReference>
<evidence type="ECO:0000256" key="4">
    <source>
        <dbReference type="ARBA" id="ARBA00022840"/>
    </source>
</evidence>
<dbReference type="PaxDb" id="3708-A0A078HXY1"/>
<evidence type="ECO:0000256" key="6">
    <source>
        <dbReference type="SAM" id="MobiDB-lite"/>
    </source>
</evidence>
<evidence type="ECO:0000256" key="3">
    <source>
        <dbReference type="ARBA" id="ARBA00022787"/>
    </source>
</evidence>
<feature type="compositionally biased region" description="Basic and acidic residues" evidence="6">
    <location>
        <begin position="297"/>
        <end position="314"/>
    </location>
</feature>
<dbReference type="Pfam" id="PF24933">
    <property type="entry name" value="DUF7751"/>
    <property type="match status" value="1"/>
</dbReference>
<evidence type="ECO:0000259" key="7">
    <source>
        <dbReference type="SMART" id="SM00382"/>
    </source>
</evidence>
<dbReference type="OMA" id="WISHESI"/>
<keyword evidence="4" id="KW-0067">ATP-binding</keyword>
<keyword evidence="2" id="KW-0547">Nucleotide-binding</keyword>
<dbReference type="Pfam" id="PF00004">
    <property type="entry name" value="AAA"/>
    <property type="match status" value="1"/>
</dbReference>
<feature type="compositionally biased region" description="Basic and acidic residues" evidence="6">
    <location>
        <begin position="99"/>
        <end position="110"/>
    </location>
</feature>
<dbReference type="PANTHER" id="PTHR45644:SF62">
    <property type="entry name" value="P-LOOP CONTAINING NUCLEOSIDE TRIPHOSPHATE HYDROLASES SUPERFAMILY PROTEIN"/>
    <property type="match status" value="1"/>
</dbReference>
<reference evidence="8 9" key="1">
    <citation type="journal article" date="2014" name="Science">
        <title>Plant genetics. Early allopolyploid evolution in the post-Neolithic Brassica napus oilseed genome.</title>
        <authorList>
            <person name="Chalhoub B."/>
            <person name="Denoeud F."/>
            <person name="Liu S."/>
            <person name="Parkin I.A."/>
            <person name="Tang H."/>
            <person name="Wang X."/>
            <person name="Chiquet J."/>
            <person name="Belcram H."/>
            <person name="Tong C."/>
            <person name="Samans B."/>
            <person name="Correa M."/>
            <person name="Da Silva C."/>
            <person name="Just J."/>
            <person name="Falentin C."/>
            <person name="Koh C.S."/>
            <person name="Le Clainche I."/>
            <person name="Bernard M."/>
            <person name="Bento P."/>
            <person name="Noel B."/>
            <person name="Labadie K."/>
            <person name="Alberti A."/>
            <person name="Charles M."/>
            <person name="Arnaud D."/>
            <person name="Guo H."/>
            <person name="Daviaud C."/>
            <person name="Alamery S."/>
            <person name="Jabbari K."/>
            <person name="Zhao M."/>
            <person name="Edger P.P."/>
            <person name="Chelaifa H."/>
            <person name="Tack D."/>
            <person name="Lassalle G."/>
            <person name="Mestiri I."/>
            <person name="Schnel N."/>
            <person name="Le Paslier M.C."/>
            <person name="Fan G."/>
            <person name="Renault V."/>
            <person name="Bayer P.E."/>
            <person name="Golicz A.A."/>
            <person name="Manoli S."/>
            <person name="Lee T.H."/>
            <person name="Thi V.H."/>
            <person name="Chalabi S."/>
            <person name="Hu Q."/>
            <person name="Fan C."/>
            <person name="Tollenaere R."/>
            <person name="Lu Y."/>
            <person name="Battail C."/>
            <person name="Shen J."/>
            <person name="Sidebottom C.H."/>
            <person name="Wang X."/>
            <person name="Canaguier A."/>
            <person name="Chauveau A."/>
            <person name="Berard A."/>
            <person name="Deniot G."/>
            <person name="Guan M."/>
            <person name="Liu Z."/>
            <person name="Sun F."/>
            <person name="Lim Y.P."/>
            <person name="Lyons E."/>
            <person name="Town C.D."/>
            <person name="Bancroft I."/>
            <person name="Wang X."/>
            <person name="Meng J."/>
            <person name="Ma J."/>
            <person name="Pires J.C."/>
            <person name="King G.J."/>
            <person name="Brunel D."/>
            <person name="Delourme R."/>
            <person name="Renard M."/>
            <person name="Aury J.M."/>
            <person name="Adams K.L."/>
            <person name="Batley J."/>
            <person name="Snowdon R.J."/>
            <person name="Tost J."/>
            <person name="Edwards D."/>
            <person name="Zhou Y."/>
            <person name="Hua W."/>
            <person name="Sharpe A.G."/>
            <person name="Paterson A.H."/>
            <person name="Guan C."/>
            <person name="Wincker P."/>
        </authorList>
    </citation>
    <scope>NUCLEOTIDE SEQUENCE [LARGE SCALE GENOMIC DNA]</scope>
    <source>
        <strain evidence="9">cv. Darmor-bzh</strain>
    </source>
</reference>